<dbReference type="GO" id="GO:0008168">
    <property type="term" value="F:methyltransferase activity"/>
    <property type="evidence" value="ECO:0007669"/>
    <property type="project" value="UniProtKB-KW"/>
</dbReference>
<dbReference type="PANTHER" id="PTHR43591">
    <property type="entry name" value="METHYLTRANSFERASE"/>
    <property type="match status" value="1"/>
</dbReference>
<dbReference type="Gene3D" id="3.40.50.150">
    <property type="entry name" value="Vaccinia Virus protein VP39"/>
    <property type="match status" value="1"/>
</dbReference>
<dbReference type="EMBL" id="JBJVNI010000001">
    <property type="protein sequence ID" value="MFM9607300.1"/>
    <property type="molecule type" value="Genomic_DNA"/>
</dbReference>
<dbReference type="InterPro" id="IPR029063">
    <property type="entry name" value="SAM-dependent_MTases_sf"/>
</dbReference>
<keyword evidence="3" id="KW-1185">Reference proteome</keyword>
<accession>A0ABW9HGX0</accession>
<dbReference type="Proteomes" id="UP001631957">
    <property type="component" value="Unassembled WGS sequence"/>
</dbReference>
<sequence length="260" mass="27353">MTAAETEGRLWDERALRWAELQEGQFRPAFEEALADCAAGTGTRLLDVGCGSGLLLRLAAARGASVSGLDASAGLLEIARRALPEDSDLRVGDLQQLPYAPGVFDVVTSFNALRYARDPVAAVAGFARVARPGASLVLGGWGAPERCETTAMLFGVLALLPAPPAGSDGANTPAAVREAITRAGLRVGAVREVPCPFVYPDLETAWEALGATGLLRHAAAVVGEERVRDVFDRHMRPSVRADGTLRQDNVCEYTVAATDG</sequence>
<dbReference type="Pfam" id="PF08241">
    <property type="entry name" value="Methyltransf_11"/>
    <property type="match status" value="1"/>
</dbReference>
<comment type="caution">
    <text evidence="2">The sequence shown here is derived from an EMBL/GenBank/DDBJ whole genome shotgun (WGS) entry which is preliminary data.</text>
</comment>
<dbReference type="SUPFAM" id="SSF53335">
    <property type="entry name" value="S-adenosyl-L-methionine-dependent methyltransferases"/>
    <property type="match status" value="1"/>
</dbReference>
<reference evidence="2 3" key="1">
    <citation type="submission" date="2024-12" db="EMBL/GenBank/DDBJ databases">
        <title>Forecasting of Potato common scab and diversities of Pathogenic streptomyces spp. in china.</title>
        <authorList>
            <person name="Handique U."/>
            <person name="Wu J."/>
        </authorList>
    </citation>
    <scope>NUCLEOTIDE SEQUENCE [LARGE SCALE GENOMIC DNA]</scope>
    <source>
        <strain evidence="2 3">ZRIMU1530</strain>
    </source>
</reference>
<gene>
    <name evidence="2" type="ORF">ACKI18_01085</name>
</gene>
<organism evidence="2 3">
    <name type="scientific">Streptomyces niveiscabiei</name>
    <dbReference type="NCBI Taxonomy" id="164115"/>
    <lineage>
        <taxon>Bacteria</taxon>
        <taxon>Bacillati</taxon>
        <taxon>Actinomycetota</taxon>
        <taxon>Actinomycetes</taxon>
        <taxon>Kitasatosporales</taxon>
        <taxon>Streptomycetaceae</taxon>
        <taxon>Streptomyces</taxon>
    </lineage>
</organism>
<dbReference type="InterPro" id="IPR013216">
    <property type="entry name" value="Methyltransf_11"/>
</dbReference>
<evidence type="ECO:0000313" key="3">
    <source>
        <dbReference type="Proteomes" id="UP001631957"/>
    </source>
</evidence>
<feature type="domain" description="Methyltransferase type 11" evidence="1">
    <location>
        <begin position="46"/>
        <end position="137"/>
    </location>
</feature>
<evidence type="ECO:0000313" key="2">
    <source>
        <dbReference type="EMBL" id="MFM9607300.1"/>
    </source>
</evidence>
<proteinExistence type="predicted"/>
<keyword evidence="2" id="KW-0489">Methyltransferase</keyword>
<keyword evidence="2" id="KW-0808">Transferase</keyword>
<dbReference type="RefSeq" id="WP_409120090.1">
    <property type="nucleotide sequence ID" value="NZ_JBJVNI010000001.1"/>
</dbReference>
<protein>
    <submittedName>
        <fullName evidence="2">Class I SAM-dependent methyltransferase</fullName>
        <ecNumber evidence="2">2.1.1.-</ecNumber>
    </submittedName>
</protein>
<dbReference type="CDD" id="cd02440">
    <property type="entry name" value="AdoMet_MTases"/>
    <property type="match status" value="1"/>
</dbReference>
<dbReference type="GO" id="GO:0032259">
    <property type="term" value="P:methylation"/>
    <property type="evidence" value="ECO:0007669"/>
    <property type="project" value="UniProtKB-KW"/>
</dbReference>
<dbReference type="EC" id="2.1.1.-" evidence="2"/>
<evidence type="ECO:0000259" key="1">
    <source>
        <dbReference type="Pfam" id="PF08241"/>
    </source>
</evidence>
<name>A0ABW9HGX0_9ACTN</name>